<dbReference type="RefSeq" id="WP_188856496.1">
    <property type="nucleotide sequence ID" value="NZ_BMOS01000007.1"/>
</dbReference>
<dbReference type="Proteomes" id="UP000624041">
    <property type="component" value="Unassembled WGS sequence"/>
</dbReference>
<reference evidence="1" key="2">
    <citation type="submission" date="2020-09" db="EMBL/GenBank/DDBJ databases">
        <authorList>
            <person name="Sun Q."/>
            <person name="Ohkuma M."/>
        </authorList>
    </citation>
    <scope>NUCLEOTIDE SEQUENCE</scope>
    <source>
        <strain evidence="1">JCM 17251</strain>
    </source>
</reference>
<dbReference type="EMBL" id="BMOS01000007">
    <property type="protein sequence ID" value="GGN54767.1"/>
    <property type="molecule type" value="Genomic_DNA"/>
</dbReference>
<comment type="caution">
    <text evidence="1">The sequence shown here is derived from an EMBL/GenBank/DDBJ whole genome shotgun (WGS) entry which is preliminary data.</text>
</comment>
<name>A0A917XWL3_9BACI</name>
<keyword evidence="2" id="KW-1185">Reference proteome</keyword>
<accession>A0A917XWL3</accession>
<dbReference type="AlphaFoldDB" id="A0A917XWL3"/>
<organism evidence="1 2">
    <name type="scientific">Oceanobacillus indicireducens</name>
    <dbReference type="NCBI Taxonomy" id="1004261"/>
    <lineage>
        <taxon>Bacteria</taxon>
        <taxon>Bacillati</taxon>
        <taxon>Bacillota</taxon>
        <taxon>Bacilli</taxon>
        <taxon>Bacillales</taxon>
        <taxon>Bacillaceae</taxon>
        <taxon>Oceanobacillus</taxon>
    </lineage>
</organism>
<evidence type="ECO:0000313" key="1">
    <source>
        <dbReference type="EMBL" id="GGN54767.1"/>
    </source>
</evidence>
<gene>
    <name evidence="1" type="ORF">GCM10007971_12850</name>
</gene>
<sequence>MVFTKVVYAEDTYTFEEKINEVISNESKTGVTLKDIKFSSVFQGGALGSDTIANTAILIFEKE</sequence>
<evidence type="ECO:0000313" key="2">
    <source>
        <dbReference type="Proteomes" id="UP000624041"/>
    </source>
</evidence>
<protein>
    <recommendedName>
        <fullName evidence="3">Sporulation protein Cse60</fullName>
    </recommendedName>
</protein>
<reference evidence="1" key="1">
    <citation type="journal article" date="2014" name="Int. J. Syst. Evol. Microbiol.">
        <title>Complete genome sequence of Corynebacterium casei LMG S-19264T (=DSM 44701T), isolated from a smear-ripened cheese.</title>
        <authorList>
            <consortium name="US DOE Joint Genome Institute (JGI-PGF)"/>
            <person name="Walter F."/>
            <person name="Albersmeier A."/>
            <person name="Kalinowski J."/>
            <person name="Ruckert C."/>
        </authorList>
    </citation>
    <scope>NUCLEOTIDE SEQUENCE</scope>
    <source>
        <strain evidence="1">JCM 17251</strain>
    </source>
</reference>
<proteinExistence type="predicted"/>
<evidence type="ECO:0008006" key="3">
    <source>
        <dbReference type="Google" id="ProtNLM"/>
    </source>
</evidence>